<feature type="compositionally biased region" description="Pro residues" evidence="1">
    <location>
        <begin position="1"/>
        <end position="12"/>
    </location>
</feature>
<proteinExistence type="predicted"/>
<accession>A0A9N7UBC6</accession>
<gene>
    <name evidence="2" type="ORF">PLEPLA_LOCUS16516</name>
</gene>
<comment type="caution">
    <text evidence="2">The sequence shown here is derived from an EMBL/GenBank/DDBJ whole genome shotgun (WGS) entry which is preliminary data.</text>
</comment>
<keyword evidence="3" id="KW-1185">Reference proteome</keyword>
<name>A0A9N7UBC6_PLEPL</name>
<dbReference type="AlphaFoldDB" id="A0A9N7UBC6"/>
<feature type="compositionally biased region" description="Basic and acidic residues" evidence="1">
    <location>
        <begin position="132"/>
        <end position="147"/>
    </location>
</feature>
<organism evidence="2 3">
    <name type="scientific">Pleuronectes platessa</name>
    <name type="common">European plaice</name>
    <dbReference type="NCBI Taxonomy" id="8262"/>
    <lineage>
        <taxon>Eukaryota</taxon>
        <taxon>Metazoa</taxon>
        <taxon>Chordata</taxon>
        <taxon>Craniata</taxon>
        <taxon>Vertebrata</taxon>
        <taxon>Euteleostomi</taxon>
        <taxon>Actinopterygii</taxon>
        <taxon>Neopterygii</taxon>
        <taxon>Teleostei</taxon>
        <taxon>Neoteleostei</taxon>
        <taxon>Acanthomorphata</taxon>
        <taxon>Carangaria</taxon>
        <taxon>Pleuronectiformes</taxon>
        <taxon>Pleuronectoidei</taxon>
        <taxon>Pleuronectidae</taxon>
        <taxon>Pleuronectes</taxon>
    </lineage>
</organism>
<evidence type="ECO:0000313" key="3">
    <source>
        <dbReference type="Proteomes" id="UP001153269"/>
    </source>
</evidence>
<sequence length="157" mass="16990">MPPLKRPPPTPEPLWRLRGPPRAQQPPQQTSFAGSGVHPEPDGFQYTGPGMGLEGCGIFLVCPAPPQGTGQNDSPKADLSAMLQQPRSPPGSLTCSGFPGENWRHKNKRKKTQVHWGSRGAEAERQGPLGTREIRMRDQDGKADRTAGHNITLNDSG</sequence>
<feature type="compositionally biased region" description="Low complexity" evidence="1">
    <location>
        <begin position="13"/>
        <end position="29"/>
    </location>
</feature>
<reference evidence="2" key="1">
    <citation type="submission" date="2020-03" db="EMBL/GenBank/DDBJ databases">
        <authorList>
            <person name="Weist P."/>
        </authorList>
    </citation>
    <scope>NUCLEOTIDE SEQUENCE</scope>
</reference>
<feature type="region of interest" description="Disordered" evidence="1">
    <location>
        <begin position="64"/>
        <end position="157"/>
    </location>
</feature>
<protein>
    <submittedName>
        <fullName evidence="2">Uncharacterized protein</fullName>
    </submittedName>
</protein>
<evidence type="ECO:0000313" key="2">
    <source>
        <dbReference type="EMBL" id="CAB1428543.1"/>
    </source>
</evidence>
<dbReference type="EMBL" id="CADEAL010001064">
    <property type="protein sequence ID" value="CAB1428543.1"/>
    <property type="molecule type" value="Genomic_DNA"/>
</dbReference>
<feature type="region of interest" description="Disordered" evidence="1">
    <location>
        <begin position="1"/>
        <end position="50"/>
    </location>
</feature>
<feature type="compositionally biased region" description="Polar residues" evidence="1">
    <location>
        <begin position="82"/>
        <end position="95"/>
    </location>
</feature>
<dbReference type="Proteomes" id="UP001153269">
    <property type="component" value="Unassembled WGS sequence"/>
</dbReference>
<evidence type="ECO:0000256" key="1">
    <source>
        <dbReference type="SAM" id="MobiDB-lite"/>
    </source>
</evidence>